<evidence type="ECO:0000313" key="1">
    <source>
        <dbReference type="EMBL" id="CAG8574420.1"/>
    </source>
</evidence>
<dbReference type="AlphaFoldDB" id="A0A9N9G151"/>
<reference evidence="1" key="1">
    <citation type="submission" date="2021-06" db="EMBL/GenBank/DDBJ databases">
        <authorList>
            <person name="Kallberg Y."/>
            <person name="Tangrot J."/>
            <person name="Rosling A."/>
        </authorList>
    </citation>
    <scope>NUCLEOTIDE SEQUENCE</scope>
    <source>
        <strain evidence="1">IA702</strain>
    </source>
</reference>
<accession>A0A9N9G151</accession>
<evidence type="ECO:0000313" key="2">
    <source>
        <dbReference type="Proteomes" id="UP000789572"/>
    </source>
</evidence>
<organism evidence="1 2">
    <name type="scientific">Paraglomus occultum</name>
    <dbReference type="NCBI Taxonomy" id="144539"/>
    <lineage>
        <taxon>Eukaryota</taxon>
        <taxon>Fungi</taxon>
        <taxon>Fungi incertae sedis</taxon>
        <taxon>Mucoromycota</taxon>
        <taxon>Glomeromycotina</taxon>
        <taxon>Glomeromycetes</taxon>
        <taxon>Paraglomerales</taxon>
        <taxon>Paraglomeraceae</taxon>
        <taxon>Paraglomus</taxon>
    </lineage>
</organism>
<name>A0A9N9G151_9GLOM</name>
<comment type="caution">
    <text evidence="1">The sequence shown here is derived from an EMBL/GenBank/DDBJ whole genome shotgun (WGS) entry which is preliminary data.</text>
</comment>
<keyword evidence="2" id="KW-1185">Reference proteome</keyword>
<dbReference type="Proteomes" id="UP000789572">
    <property type="component" value="Unassembled WGS sequence"/>
</dbReference>
<protein>
    <submittedName>
        <fullName evidence="1">9564_t:CDS:1</fullName>
    </submittedName>
</protein>
<sequence length="127" mass="14792">MKLLRERAQIASFIQQRLQWNYATAIQQRNHHSFCTIRVLCTDILRFLDTLKSNTDDLVQKYNADMNNNNNDKHHVIFQFNKYLGIYPETNFNIDMEFLQNLSNVMTEVNDDVVTGSVDGSADESVD</sequence>
<proteinExistence type="predicted"/>
<gene>
    <name evidence="1" type="ORF">POCULU_LOCUS6160</name>
</gene>
<dbReference type="EMBL" id="CAJVPJ010001079">
    <property type="protein sequence ID" value="CAG8574420.1"/>
    <property type="molecule type" value="Genomic_DNA"/>
</dbReference>